<proteinExistence type="predicted"/>
<feature type="region of interest" description="Disordered" evidence="1">
    <location>
        <begin position="1"/>
        <end position="30"/>
    </location>
</feature>
<keyword evidence="3" id="KW-1185">Reference proteome</keyword>
<feature type="region of interest" description="Disordered" evidence="1">
    <location>
        <begin position="47"/>
        <end position="83"/>
    </location>
</feature>
<organism evidence="4">
    <name type="scientific">Echinostoma caproni</name>
    <dbReference type="NCBI Taxonomy" id="27848"/>
    <lineage>
        <taxon>Eukaryota</taxon>
        <taxon>Metazoa</taxon>
        <taxon>Spiralia</taxon>
        <taxon>Lophotrochozoa</taxon>
        <taxon>Platyhelminthes</taxon>
        <taxon>Trematoda</taxon>
        <taxon>Digenea</taxon>
        <taxon>Plagiorchiida</taxon>
        <taxon>Echinostomata</taxon>
        <taxon>Echinostomatoidea</taxon>
        <taxon>Echinostomatidae</taxon>
        <taxon>Echinostoma</taxon>
    </lineage>
</organism>
<gene>
    <name evidence="2" type="ORF">ECPE_LOCUS406</name>
</gene>
<dbReference type="WBParaSite" id="ECPE_0000040601-mRNA-1">
    <property type="protein sequence ID" value="ECPE_0000040601-mRNA-1"/>
    <property type="gene ID" value="ECPE_0000040601"/>
</dbReference>
<reference evidence="2 3" key="2">
    <citation type="submission" date="2018-11" db="EMBL/GenBank/DDBJ databases">
        <authorList>
            <consortium name="Pathogen Informatics"/>
        </authorList>
    </citation>
    <scope>NUCLEOTIDE SEQUENCE [LARGE SCALE GENOMIC DNA]</scope>
    <source>
        <strain evidence="2 3">Egypt</strain>
    </source>
</reference>
<protein>
    <submittedName>
        <fullName evidence="2 4">Uncharacterized protein</fullName>
    </submittedName>
</protein>
<name>A0A183A0C1_9TREM</name>
<evidence type="ECO:0000313" key="2">
    <source>
        <dbReference type="EMBL" id="VDP22292.1"/>
    </source>
</evidence>
<sequence>MRPARAVSPPQSACRHESAGPPEYSNSFSSCTQLRQAQSLASLPTSTALGDVADTGPPVAPTEDQSVITLSDIGTTGTQSNCR</sequence>
<dbReference type="Proteomes" id="UP000272942">
    <property type="component" value="Unassembled WGS sequence"/>
</dbReference>
<evidence type="ECO:0000256" key="1">
    <source>
        <dbReference type="SAM" id="MobiDB-lite"/>
    </source>
</evidence>
<evidence type="ECO:0000313" key="4">
    <source>
        <dbReference type="WBParaSite" id="ECPE_0000040601-mRNA-1"/>
    </source>
</evidence>
<accession>A0A183A0C1</accession>
<dbReference type="EMBL" id="UZAN01001294">
    <property type="protein sequence ID" value="VDP22292.1"/>
    <property type="molecule type" value="Genomic_DNA"/>
</dbReference>
<feature type="compositionally biased region" description="Polar residues" evidence="1">
    <location>
        <begin position="63"/>
        <end position="83"/>
    </location>
</feature>
<reference evidence="4" key="1">
    <citation type="submission" date="2016-06" db="UniProtKB">
        <authorList>
            <consortium name="WormBaseParasite"/>
        </authorList>
    </citation>
    <scope>IDENTIFICATION</scope>
</reference>
<evidence type="ECO:0000313" key="3">
    <source>
        <dbReference type="Proteomes" id="UP000272942"/>
    </source>
</evidence>
<dbReference type="AlphaFoldDB" id="A0A183A0C1"/>